<reference evidence="6" key="1">
    <citation type="journal article" date="2019" name="Int. J. Syst. Evol. Microbiol.">
        <title>The Global Catalogue of Microorganisms (GCM) 10K type strain sequencing project: providing services to taxonomists for standard genome sequencing and annotation.</title>
        <authorList>
            <consortium name="The Broad Institute Genomics Platform"/>
            <consortium name="The Broad Institute Genome Sequencing Center for Infectious Disease"/>
            <person name="Wu L."/>
            <person name="Ma J."/>
        </authorList>
    </citation>
    <scope>NUCLEOTIDE SEQUENCE [LARGE SCALE GENOMIC DNA]</scope>
    <source>
        <strain evidence="6">JCM 18532</strain>
    </source>
</reference>
<gene>
    <name evidence="5" type="ORF">GCM10023350_29600</name>
</gene>
<organism evidence="5 6">
    <name type="scientific">Nocardioides endophyticus</name>
    <dbReference type="NCBI Taxonomy" id="1353775"/>
    <lineage>
        <taxon>Bacteria</taxon>
        <taxon>Bacillati</taxon>
        <taxon>Actinomycetota</taxon>
        <taxon>Actinomycetes</taxon>
        <taxon>Propionibacteriales</taxon>
        <taxon>Nocardioidaceae</taxon>
        <taxon>Nocardioides</taxon>
    </lineage>
</organism>
<name>A0ABP8Z0F8_9ACTN</name>
<dbReference type="PANTHER" id="PTHR10545">
    <property type="entry name" value="DIAMINE N-ACETYLTRANSFERASE"/>
    <property type="match status" value="1"/>
</dbReference>
<dbReference type="Pfam" id="PF00583">
    <property type="entry name" value="Acetyltransf_1"/>
    <property type="match status" value="1"/>
</dbReference>
<dbReference type="InterPro" id="IPR016181">
    <property type="entry name" value="Acyl_CoA_acyltransferase"/>
</dbReference>
<dbReference type="Gene3D" id="3.40.630.30">
    <property type="match status" value="1"/>
</dbReference>
<dbReference type="InterPro" id="IPR051016">
    <property type="entry name" value="Diverse_Substrate_AcTransf"/>
</dbReference>
<keyword evidence="1" id="KW-0808">Transferase</keyword>
<dbReference type="PANTHER" id="PTHR10545:SF42">
    <property type="entry name" value="ACETYLTRANSFERASE"/>
    <property type="match status" value="1"/>
</dbReference>
<dbReference type="InterPro" id="IPR000182">
    <property type="entry name" value="GNAT_dom"/>
</dbReference>
<evidence type="ECO:0000256" key="2">
    <source>
        <dbReference type="ARBA" id="ARBA00023315"/>
    </source>
</evidence>
<dbReference type="CDD" id="cd04301">
    <property type="entry name" value="NAT_SF"/>
    <property type="match status" value="1"/>
</dbReference>
<keyword evidence="6" id="KW-1185">Reference proteome</keyword>
<evidence type="ECO:0000256" key="1">
    <source>
        <dbReference type="ARBA" id="ARBA00022679"/>
    </source>
</evidence>
<accession>A0ABP8Z0F8</accession>
<comment type="caution">
    <text evidence="5">The sequence shown here is derived from an EMBL/GenBank/DDBJ whole genome shotgun (WGS) entry which is preliminary data.</text>
</comment>
<evidence type="ECO:0000259" key="4">
    <source>
        <dbReference type="PROSITE" id="PS51186"/>
    </source>
</evidence>
<feature type="compositionally biased region" description="Basic and acidic residues" evidence="3">
    <location>
        <begin position="18"/>
        <end position="27"/>
    </location>
</feature>
<keyword evidence="2" id="KW-0012">Acyltransferase</keyword>
<dbReference type="EMBL" id="BAABKN010000019">
    <property type="protein sequence ID" value="GAA4742969.1"/>
    <property type="molecule type" value="Genomic_DNA"/>
</dbReference>
<evidence type="ECO:0000256" key="3">
    <source>
        <dbReference type="SAM" id="MobiDB-lite"/>
    </source>
</evidence>
<evidence type="ECO:0000313" key="6">
    <source>
        <dbReference type="Proteomes" id="UP001499882"/>
    </source>
</evidence>
<proteinExistence type="predicted"/>
<protein>
    <recommendedName>
        <fullName evidence="4">N-acetyltransferase domain-containing protein</fullName>
    </recommendedName>
</protein>
<dbReference type="PROSITE" id="PS51186">
    <property type="entry name" value="GNAT"/>
    <property type="match status" value="1"/>
</dbReference>
<dbReference type="SUPFAM" id="SSF55729">
    <property type="entry name" value="Acyl-CoA N-acyltransferases (Nat)"/>
    <property type="match status" value="1"/>
</dbReference>
<evidence type="ECO:0000313" key="5">
    <source>
        <dbReference type="EMBL" id="GAA4742969.1"/>
    </source>
</evidence>
<feature type="domain" description="N-acetyltransferase" evidence="4">
    <location>
        <begin position="30"/>
        <end position="177"/>
    </location>
</feature>
<sequence>MVSPGLDAGRAGSPEAATLEHRPEHEASAPLVRAAAAGDEGRWRELWTGYLEFYEVELPDQVTDMTWQRMMDPRSGVVGRVALLDDHVVGFAVAVIHPTTWSVAGTCYLEDLFVDPVARRRGIGRSLIEDLLDVAQDRDCSRLYWHTQSTNPARGLYDEFVAADDFVRYRLLVQPAGPTSQGADRLQRDVKKQP</sequence>
<feature type="region of interest" description="Disordered" evidence="3">
    <location>
        <begin position="1"/>
        <end position="29"/>
    </location>
</feature>
<dbReference type="Proteomes" id="UP001499882">
    <property type="component" value="Unassembled WGS sequence"/>
</dbReference>